<proteinExistence type="predicted"/>
<protein>
    <submittedName>
        <fullName evidence="2">Uncharacterized protein</fullName>
    </submittedName>
</protein>
<dbReference type="AlphaFoldDB" id="Q1YJ68"/>
<accession>Q1YJ68</accession>
<name>Q1YJ68_AURMS</name>
<dbReference type="Proteomes" id="UP000000321">
    <property type="component" value="Unassembled WGS sequence"/>
</dbReference>
<feature type="compositionally biased region" description="Low complexity" evidence="1">
    <location>
        <begin position="124"/>
        <end position="137"/>
    </location>
</feature>
<dbReference type="BioCyc" id="AURANTIMONAS:SI859A1_01252-MONOMER"/>
<evidence type="ECO:0000256" key="1">
    <source>
        <dbReference type="SAM" id="MobiDB-lite"/>
    </source>
</evidence>
<sequence>MVSAAERYVMVSPSLLKLRAGFCGRRSGARPLSPRASRGAPPMRACMRRRPGCSRGRLPFGRRCHAYGRSLSLSLVADPVPRVPQEKRWAPAGWRQIRGGSAAEIRLPLPATRTHGHSDRGRRSAAASRGTSNATGSPLRPRRAGRSGVPPGSGVDGRPKGDVESTVDGGLRRRAVVRSRPFVDRAKADLKQGVEVVGVGVVDGVLLVLVDQHGAPRRGRETAGGGRDGDLESCGMGRHGERGRRGLPVRPPLRGESWAPPHRAPTGRGANP</sequence>
<feature type="region of interest" description="Disordered" evidence="1">
    <location>
        <begin position="215"/>
        <end position="272"/>
    </location>
</feature>
<organism evidence="2 3">
    <name type="scientific">Aurantimonas manganoxydans (strain ATCC BAA-1229 / DSM 21871 / SI85-9A1)</name>
    <dbReference type="NCBI Taxonomy" id="287752"/>
    <lineage>
        <taxon>Bacteria</taxon>
        <taxon>Pseudomonadati</taxon>
        <taxon>Pseudomonadota</taxon>
        <taxon>Alphaproteobacteria</taxon>
        <taxon>Hyphomicrobiales</taxon>
        <taxon>Aurantimonadaceae</taxon>
        <taxon>Aurantimonas</taxon>
    </lineage>
</organism>
<gene>
    <name evidence="2" type="ORF">SI859A1_01252</name>
</gene>
<evidence type="ECO:0000313" key="3">
    <source>
        <dbReference type="Proteomes" id="UP000000321"/>
    </source>
</evidence>
<comment type="caution">
    <text evidence="2">The sequence shown here is derived from an EMBL/GenBank/DDBJ whole genome shotgun (WGS) entry which is preliminary data.</text>
</comment>
<keyword evidence="3" id="KW-1185">Reference proteome</keyword>
<evidence type="ECO:0000313" key="2">
    <source>
        <dbReference type="EMBL" id="EAS49899.1"/>
    </source>
</evidence>
<dbReference type="HOGENOM" id="CLU_1022385_0_0_5"/>
<dbReference type="EMBL" id="AAPJ01000003">
    <property type="protein sequence ID" value="EAS49899.1"/>
    <property type="molecule type" value="Genomic_DNA"/>
</dbReference>
<reference evidence="2 3" key="1">
    <citation type="journal article" date="2008" name="Appl. Environ. Microbiol.">
        <title>Genomic insights into Mn(II) oxidation by the marine alphaproteobacterium Aurantimonas sp. strain SI85-9A1.</title>
        <authorList>
            <person name="Dick G.J."/>
            <person name="Podell S."/>
            <person name="Johnson H.A."/>
            <person name="Rivera-Espinoza Y."/>
            <person name="Bernier-Latmani R."/>
            <person name="McCarthy J.K."/>
            <person name="Torpey J.W."/>
            <person name="Clement B.G."/>
            <person name="Gaasterland T."/>
            <person name="Tebo B.M."/>
        </authorList>
    </citation>
    <scope>NUCLEOTIDE SEQUENCE [LARGE SCALE GENOMIC DNA]</scope>
    <source>
        <strain evidence="2 3">SI85-9A1</strain>
    </source>
</reference>
<feature type="region of interest" description="Disordered" evidence="1">
    <location>
        <begin position="105"/>
        <end position="169"/>
    </location>
</feature>